<sequence length="244" mass="26881">MSTAVEPTSQIHTTESMVSDITPGTNTPTSSDTSTLIQEQTQEQQTQDEDDIAKDQNAPEHTKTSTATAATTAAAVNVPQADLDAELTFCKDRLETIEKEERTGADPEKVALEELEKSTRTLISVREQLASKQEQLDDTDNTDRDGVQAEIDTLAKESSEKEHQWSATKEVYHREFGAIVEDTSKPVTVVKAKAELDIKMLQDQIASLQKQLDAVSLKRKEMVADAAEQHRKLVERNGGGVDDE</sequence>
<protein>
    <submittedName>
        <fullName evidence="3">Uncharacterized protein</fullName>
    </submittedName>
</protein>
<evidence type="ECO:0000256" key="2">
    <source>
        <dbReference type="SAM" id="MobiDB-lite"/>
    </source>
</evidence>
<organism evidence="3 4">
    <name type="scientific">Linnemannia gamsii</name>
    <dbReference type="NCBI Taxonomy" id="64522"/>
    <lineage>
        <taxon>Eukaryota</taxon>
        <taxon>Fungi</taxon>
        <taxon>Fungi incertae sedis</taxon>
        <taxon>Mucoromycota</taxon>
        <taxon>Mortierellomycotina</taxon>
        <taxon>Mortierellomycetes</taxon>
        <taxon>Mortierellales</taxon>
        <taxon>Mortierellaceae</taxon>
        <taxon>Linnemannia</taxon>
    </lineage>
</organism>
<keyword evidence="1" id="KW-0175">Coiled coil</keyword>
<keyword evidence="4" id="KW-1185">Reference proteome</keyword>
<feature type="compositionally biased region" description="Low complexity" evidence="2">
    <location>
        <begin position="64"/>
        <end position="75"/>
    </location>
</feature>
<feature type="coiled-coil region" evidence="1">
    <location>
        <begin position="191"/>
        <end position="225"/>
    </location>
</feature>
<feature type="region of interest" description="Disordered" evidence="2">
    <location>
        <begin position="128"/>
        <end position="148"/>
    </location>
</feature>
<dbReference type="Proteomes" id="UP001194696">
    <property type="component" value="Unassembled WGS sequence"/>
</dbReference>
<feature type="region of interest" description="Disordered" evidence="2">
    <location>
        <begin position="1"/>
        <end position="82"/>
    </location>
</feature>
<feature type="compositionally biased region" description="Polar residues" evidence="2">
    <location>
        <begin position="1"/>
        <end position="37"/>
    </location>
</feature>
<feature type="compositionally biased region" description="Basic and acidic residues" evidence="2">
    <location>
        <begin position="53"/>
        <end position="63"/>
    </location>
</feature>
<name>A0ABQ7KIH6_9FUNG</name>
<evidence type="ECO:0000313" key="4">
    <source>
        <dbReference type="Proteomes" id="UP001194696"/>
    </source>
</evidence>
<proteinExistence type="predicted"/>
<evidence type="ECO:0000256" key="1">
    <source>
        <dbReference type="SAM" id="Coils"/>
    </source>
</evidence>
<dbReference type="EMBL" id="JAAAIM010000011">
    <property type="protein sequence ID" value="KAG0298330.1"/>
    <property type="molecule type" value="Genomic_DNA"/>
</dbReference>
<accession>A0ABQ7KIH6</accession>
<gene>
    <name evidence="3" type="ORF">BGZ96_000690</name>
</gene>
<comment type="caution">
    <text evidence="3">The sequence shown here is derived from an EMBL/GenBank/DDBJ whole genome shotgun (WGS) entry which is preliminary data.</text>
</comment>
<reference evidence="3 4" key="1">
    <citation type="journal article" date="2020" name="Fungal Divers.">
        <title>Resolving the Mortierellaceae phylogeny through synthesis of multi-gene phylogenetics and phylogenomics.</title>
        <authorList>
            <person name="Vandepol N."/>
            <person name="Liber J."/>
            <person name="Desiro A."/>
            <person name="Na H."/>
            <person name="Kennedy M."/>
            <person name="Barry K."/>
            <person name="Grigoriev I.V."/>
            <person name="Miller A.N."/>
            <person name="O'Donnell K."/>
            <person name="Stajich J.E."/>
            <person name="Bonito G."/>
        </authorList>
    </citation>
    <scope>NUCLEOTIDE SEQUENCE [LARGE SCALE GENOMIC DNA]</scope>
    <source>
        <strain evidence="3 4">AD045</strain>
    </source>
</reference>
<evidence type="ECO:0000313" key="3">
    <source>
        <dbReference type="EMBL" id="KAG0298330.1"/>
    </source>
</evidence>